<dbReference type="InterPro" id="IPR013783">
    <property type="entry name" value="Ig-like_fold"/>
</dbReference>
<dbReference type="CDD" id="cd00146">
    <property type="entry name" value="PKD"/>
    <property type="match status" value="1"/>
</dbReference>
<reference evidence="2" key="1">
    <citation type="submission" date="2013-08" db="EMBL/GenBank/DDBJ databases">
        <authorList>
            <person name="Mendez C."/>
            <person name="Richter M."/>
            <person name="Ferrer M."/>
            <person name="Sanchez J."/>
        </authorList>
    </citation>
    <scope>NUCLEOTIDE SEQUENCE</scope>
</reference>
<dbReference type="AlphaFoldDB" id="T1A2A6"/>
<sequence>MTHIYAHPGTYSPSVTVTDALGGKNATRLAPITIFAPLTALIQASSTTPVAGQSAGLKAVATGGSGNYSCSWDFGDANTASSCVVAHSWATSGNYTVTLTVRDSQGNKVIATMYVNVQNQQSSVAQGTIAGVPFYDLAAIGIIAVIAV</sequence>
<dbReference type="InterPro" id="IPR035986">
    <property type="entry name" value="PKD_dom_sf"/>
</dbReference>
<feature type="domain" description="PKD" evidence="1">
    <location>
        <begin position="1"/>
        <end position="27"/>
    </location>
</feature>
<evidence type="ECO:0000313" key="2">
    <source>
        <dbReference type="EMBL" id="EQD35985.1"/>
    </source>
</evidence>
<comment type="caution">
    <text evidence="2">The sequence shown here is derived from an EMBL/GenBank/DDBJ whole genome shotgun (WGS) entry which is preliminary data.</text>
</comment>
<evidence type="ECO:0000259" key="1">
    <source>
        <dbReference type="PROSITE" id="PS50093"/>
    </source>
</evidence>
<proteinExistence type="predicted"/>
<dbReference type="PROSITE" id="PS50093">
    <property type="entry name" value="PKD"/>
    <property type="match status" value="2"/>
</dbReference>
<protein>
    <submittedName>
        <fullName evidence="2">PKD domain protein</fullName>
    </submittedName>
</protein>
<dbReference type="Gene3D" id="2.60.40.10">
    <property type="entry name" value="Immunoglobulins"/>
    <property type="match status" value="1"/>
</dbReference>
<gene>
    <name evidence="2" type="ORF">B1B_16678</name>
</gene>
<dbReference type="SUPFAM" id="SSF49299">
    <property type="entry name" value="PKD domain"/>
    <property type="match status" value="1"/>
</dbReference>
<dbReference type="InterPro" id="IPR000601">
    <property type="entry name" value="PKD_dom"/>
</dbReference>
<feature type="non-terminal residue" evidence="2">
    <location>
        <position position="148"/>
    </location>
</feature>
<accession>T1A2A6</accession>
<organism evidence="2">
    <name type="scientific">mine drainage metagenome</name>
    <dbReference type="NCBI Taxonomy" id="410659"/>
    <lineage>
        <taxon>unclassified sequences</taxon>
        <taxon>metagenomes</taxon>
        <taxon>ecological metagenomes</taxon>
    </lineage>
</organism>
<dbReference type="EMBL" id="AUZY01011111">
    <property type="protein sequence ID" value="EQD35985.1"/>
    <property type="molecule type" value="Genomic_DNA"/>
</dbReference>
<dbReference type="Pfam" id="PF18911">
    <property type="entry name" value="PKD_4"/>
    <property type="match status" value="1"/>
</dbReference>
<reference evidence="2" key="2">
    <citation type="journal article" date="2014" name="ISME J.">
        <title>Microbial stratification in low pH oxic and suboxic macroscopic growths along an acid mine drainage.</title>
        <authorList>
            <person name="Mendez-Garcia C."/>
            <person name="Mesa V."/>
            <person name="Sprenger R.R."/>
            <person name="Richter M."/>
            <person name="Diez M.S."/>
            <person name="Solano J."/>
            <person name="Bargiela R."/>
            <person name="Golyshina O.V."/>
            <person name="Manteca A."/>
            <person name="Ramos J.L."/>
            <person name="Gallego J.R."/>
            <person name="Llorente I."/>
            <person name="Martins Dos Santos V.A."/>
            <person name="Jensen O.N."/>
            <person name="Pelaez A.I."/>
            <person name="Sanchez J."/>
            <person name="Ferrer M."/>
        </authorList>
    </citation>
    <scope>NUCLEOTIDE SEQUENCE</scope>
</reference>
<feature type="domain" description="PKD" evidence="1">
    <location>
        <begin position="38"/>
        <end position="124"/>
    </location>
</feature>
<dbReference type="SMART" id="SM00089">
    <property type="entry name" value="PKD"/>
    <property type="match status" value="1"/>
</dbReference>
<name>T1A2A6_9ZZZZ</name>
<dbReference type="InterPro" id="IPR022409">
    <property type="entry name" value="PKD/Chitinase_dom"/>
</dbReference>